<dbReference type="Proteomes" id="UP000252792">
    <property type="component" value="Unassembled WGS sequence"/>
</dbReference>
<comment type="caution">
    <text evidence="1">The sequence shown here is derived from an EMBL/GenBank/DDBJ whole genome shotgun (WGS) entry which is preliminary data.</text>
</comment>
<organism evidence="1 2">
    <name type="scientific">Marinomonas rhizomae</name>
    <dbReference type="NCBI Taxonomy" id="491948"/>
    <lineage>
        <taxon>Bacteria</taxon>
        <taxon>Pseudomonadati</taxon>
        <taxon>Pseudomonadota</taxon>
        <taxon>Gammaproteobacteria</taxon>
        <taxon>Oceanospirillales</taxon>
        <taxon>Oceanospirillaceae</taxon>
        <taxon>Marinomonas</taxon>
    </lineage>
</organism>
<evidence type="ECO:0000313" key="1">
    <source>
        <dbReference type="EMBL" id="RBP83492.1"/>
    </source>
</evidence>
<gene>
    <name evidence="1" type="ORF">DFP80_106137</name>
</gene>
<sequence>MNFCLDINKYLNYYFENVKFISMVTKLDISSRKFELGKYSSFRLCYVIFSGEVSTIVSIGGARC</sequence>
<name>A0A366J969_9GAMM</name>
<accession>A0A366J969</accession>
<evidence type="ECO:0000313" key="2">
    <source>
        <dbReference type="Proteomes" id="UP000252792"/>
    </source>
</evidence>
<dbReference type="AlphaFoldDB" id="A0A366J969"/>
<reference evidence="1 2" key="1">
    <citation type="submission" date="2018-06" db="EMBL/GenBank/DDBJ databases">
        <title>Genomic Encyclopedia of Type Strains, Phase III (KMG-III): the genomes of soil and plant-associated and newly described type strains.</title>
        <authorList>
            <person name="Whitman W."/>
        </authorList>
    </citation>
    <scope>NUCLEOTIDE SEQUENCE [LARGE SCALE GENOMIC DNA]</scope>
    <source>
        <strain evidence="1 2">CECT 7377</strain>
    </source>
</reference>
<protein>
    <submittedName>
        <fullName evidence="1">Uncharacterized protein</fullName>
    </submittedName>
</protein>
<proteinExistence type="predicted"/>
<dbReference type="EMBL" id="QNSE01000006">
    <property type="protein sequence ID" value="RBP83492.1"/>
    <property type="molecule type" value="Genomic_DNA"/>
</dbReference>
<keyword evidence="2" id="KW-1185">Reference proteome</keyword>